<feature type="domain" description="SpoVT-AbrB" evidence="8">
    <location>
        <begin position="81"/>
        <end position="124"/>
    </location>
</feature>
<dbReference type="GO" id="GO:0005737">
    <property type="term" value="C:cytoplasm"/>
    <property type="evidence" value="ECO:0007669"/>
    <property type="project" value="UniProtKB-UniRule"/>
</dbReference>
<dbReference type="CDD" id="cd16321">
    <property type="entry name" value="MraZ_C"/>
    <property type="match status" value="1"/>
</dbReference>
<sequence length="152" mass="17345">MFRGASSISLDAKGRIAIPKRYRLLLCAQNDNQLVVTVDIKSTCLLLYPLDAWQKVEQKLATLSDTQPSERAIKRLLLGYAADVEMDRMGRVLLPPPLRHYAQLDKQLMLVGQLNKFEVWSESNWQQQIADSQTALKAEAFIDNQRLQEFAL</sequence>
<keyword evidence="6 7" id="KW-0804">Transcription</keyword>
<comment type="similarity">
    <text evidence="7">Belongs to the MraZ family.</text>
</comment>
<reference evidence="10" key="1">
    <citation type="submission" date="2016-10" db="EMBL/GenBank/DDBJ databases">
        <authorList>
            <person name="Varghese N."/>
            <person name="Submissions S."/>
        </authorList>
    </citation>
    <scope>NUCLEOTIDE SEQUENCE [LARGE SCALE GENOMIC DNA]</scope>
    <source>
        <strain evidence="10">DSM 23317</strain>
    </source>
</reference>
<keyword evidence="4 7" id="KW-0805">Transcription regulation</keyword>
<dbReference type="Pfam" id="PF02381">
    <property type="entry name" value="MraZ"/>
    <property type="match status" value="2"/>
</dbReference>
<keyword evidence="3" id="KW-0677">Repeat</keyword>
<dbReference type="InterPro" id="IPR038619">
    <property type="entry name" value="MraZ_sf"/>
</dbReference>
<dbReference type="PROSITE" id="PS51740">
    <property type="entry name" value="SPOVT_ABRB"/>
    <property type="match status" value="2"/>
</dbReference>
<evidence type="ECO:0000313" key="9">
    <source>
        <dbReference type="EMBL" id="SDI41852.1"/>
    </source>
</evidence>
<proteinExistence type="inferred from homology"/>
<dbReference type="EMBL" id="FNEM01000001">
    <property type="protein sequence ID" value="SDI41852.1"/>
    <property type="molecule type" value="Genomic_DNA"/>
</dbReference>
<evidence type="ECO:0000256" key="6">
    <source>
        <dbReference type="ARBA" id="ARBA00023163"/>
    </source>
</evidence>
<organism evidence="9 10">
    <name type="scientific">Ferrimonas sediminum</name>
    <dbReference type="NCBI Taxonomy" id="718193"/>
    <lineage>
        <taxon>Bacteria</taxon>
        <taxon>Pseudomonadati</taxon>
        <taxon>Pseudomonadota</taxon>
        <taxon>Gammaproteobacteria</taxon>
        <taxon>Alteromonadales</taxon>
        <taxon>Ferrimonadaceae</taxon>
        <taxon>Ferrimonas</taxon>
    </lineage>
</organism>
<dbReference type="GO" id="GO:2000143">
    <property type="term" value="P:negative regulation of DNA-templated transcription initiation"/>
    <property type="evidence" value="ECO:0007669"/>
    <property type="project" value="TreeGrafter"/>
</dbReference>
<dbReference type="AlphaFoldDB" id="A0A1G8KEI5"/>
<feature type="domain" description="SpoVT-AbrB" evidence="8">
    <location>
        <begin position="5"/>
        <end position="52"/>
    </location>
</feature>
<dbReference type="GO" id="GO:0009295">
    <property type="term" value="C:nucleoid"/>
    <property type="evidence" value="ECO:0007669"/>
    <property type="project" value="UniProtKB-SubCell"/>
</dbReference>
<dbReference type="RefSeq" id="WP_090360976.1">
    <property type="nucleotide sequence ID" value="NZ_FNEM01000001.1"/>
</dbReference>
<dbReference type="PANTHER" id="PTHR34701">
    <property type="entry name" value="TRANSCRIPTIONAL REGULATOR MRAZ"/>
    <property type="match status" value="1"/>
</dbReference>
<keyword evidence="5 7" id="KW-0238">DNA-binding</keyword>
<gene>
    <name evidence="7" type="primary">mraZ</name>
    <name evidence="9" type="ORF">SAMN04488540_101348</name>
</gene>
<evidence type="ECO:0000256" key="4">
    <source>
        <dbReference type="ARBA" id="ARBA00023015"/>
    </source>
</evidence>
<accession>A0A1G8KEI5</accession>
<dbReference type="InterPro" id="IPR035642">
    <property type="entry name" value="MraZ_N"/>
</dbReference>
<dbReference type="InterPro" id="IPR003444">
    <property type="entry name" value="MraZ"/>
</dbReference>
<dbReference type="GO" id="GO:0000976">
    <property type="term" value="F:transcription cis-regulatory region binding"/>
    <property type="evidence" value="ECO:0007669"/>
    <property type="project" value="TreeGrafter"/>
</dbReference>
<keyword evidence="10" id="KW-1185">Reference proteome</keyword>
<dbReference type="PANTHER" id="PTHR34701:SF1">
    <property type="entry name" value="TRANSCRIPTIONAL REGULATOR MRAZ"/>
    <property type="match status" value="1"/>
</dbReference>
<comment type="subunit">
    <text evidence="7">Forms oligomers.</text>
</comment>
<evidence type="ECO:0000313" key="10">
    <source>
        <dbReference type="Proteomes" id="UP000199527"/>
    </source>
</evidence>
<protein>
    <recommendedName>
        <fullName evidence="1 7">Transcriptional regulator MraZ</fullName>
    </recommendedName>
</protein>
<evidence type="ECO:0000256" key="3">
    <source>
        <dbReference type="ARBA" id="ARBA00022737"/>
    </source>
</evidence>
<dbReference type="Proteomes" id="UP000199527">
    <property type="component" value="Unassembled WGS sequence"/>
</dbReference>
<comment type="subcellular location">
    <subcellularLocation>
        <location evidence="7">Cytoplasm</location>
        <location evidence="7">Nucleoid</location>
    </subcellularLocation>
</comment>
<dbReference type="SUPFAM" id="SSF89447">
    <property type="entry name" value="AbrB/MazE/MraZ-like"/>
    <property type="match status" value="1"/>
</dbReference>
<dbReference type="Gene3D" id="3.40.1550.20">
    <property type="entry name" value="Transcriptional regulator MraZ domain"/>
    <property type="match status" value="1"/>
</dbReference>
<dbReference type="NCBIfam" id="TIGR00242">
    <property type="entry name" value="division/cell wall cluster transcriptional repressor MraZ"/>
    <property type="match status" value="1"/>
</dbReference>
<dbReference type="HAMAP" id="MF_01008">
    <property type="entry name" value="MraZ"/>
    <property type="match status" value="1"/>
</dbReference>
<name>A0A1G8KEI5_9GAMM</name>
<dbReference type="OrthoDB" id="9807753at2"/>
<evidence type="ECO:0000256" key="1">
    <source>
        <dbReference type="ARBA" id="ARBA00013860"/>
    </source>
</evidence>
<dbReference type="InterPro" id="IPR037914">
    <property type="entry name" value="SpoVT-AbrB_sf"/>
</dbReference>
<dbReference type="InterPro" id="IPR007159">
    <property type="entry name" value="SpoVT-AbrB_dom"/>
</dbReference>
<evidence type="ECO:0000256" key="5">
    <source>
        <dbReference type="ARBA" id="ARBA00023125"/>
    </source>
</evidence>
<dbReference type="CDD" id="cd16320">
    <property type="entry name" value="MraZ_N"/>
    <property type="match status" value="1"/>
</dbReference>
<evidence type="ECO:0000259" key="8">
    <source>
        <dbReference type="PROSITE" id="PS51740"/>
    </source>
</evidence>
<evidence type="ECO:0000256" key="2">
    <source>
        <dbReference type="ARBA" id="ARBA00022490"/>
    </source>
</evidence>
<dbReference type="InterPro" id="IPR020603">
    <property type="entry name" value="MraZ_dom"/>
</dbReference>
<keyword evidence="2 7" id="KW-0963">Cytoplasm</keyword>
<dbReference type="GO" id="GO:0003700">
    <property type="term" value="F:DNA-binding transcription factor activity"/>
    <property type="evidence" value="ECO:0007669"/>
    <property type="project" value="UniProtKB-UniRule"/>
</dbReference>
<evidence type="ECO:0000256" key="7">
    <source>
        <dbReference type="HAMAP-Rule" id="MF_01008"/>
    </source>
</evidence>
<dbReference type="InterPro" id="IPR035644">
    <property type="entry name" value="MraZ_C"/>
</dbReference>